<name>A0A6M3IHB3_9ZZZZ</name>
<dbReference type="EMBL" id="MT141238">
    <property type="protein sequence ID" value="QJA56775.1"/>
    <property type="molecule type" value="Genomic_DNA"/>
</dbReference>
<proteinExistence type="predicted"/>
<reference evidence="1" key="1">
    <citation type="submission" date="2020-03" db="EMBL/GenBank/DDBJ databases">
        <title>The deep terrestrial virosphere.</title>
        <authorList>
            <person name="Holmfeldt K."/>
            <person name="Nilsson E."/>
            <person name="Simone D."/>
            <person name="Lopez-Fernandez M."/>
            <person name="Wu X."/>
            <person name="de Brujin I."/>
            <person name="Lundin D."/>
            <person name="Andersson A."/>
            <person name="Bertilsson S."/>
            <person name="Dopson M."/>
        </authorList>
    </citation>
    <scope>NUCLEOTIDE SEQUENCE</scope>
    <source>
        <strain evidence="1">MM415B01794</strain>
    </source>
</reference>
<organism evidence="1">
    <name type="scientific">viral metagenome</name>
    <dbReference type="NCBI Taxonomy" id="1070528"/>
    <lineage>
        <taxon>unclassified sequences</taxon>
        <taxon>metagenomes</taxon>
        <taxon>organismal metagenomes</taxon>
    </lineage>
</organism>
<dbReference type="InterPro" id="IPR027417">
    <property type="entry name" value="P-loop_NTPase"/>
</dbReference>
<dbReference type="Gene3D" id="3.40.50.300">
    <property type="entry name" value="P-loop containing nucleotide triphosphate hydrolases"/>
    <property type="match status" value="1"/>
</dbReference>
<sequence length="538" mass="62309">MALTADRFESGEHYGEYYHPVTDEPLKIRRKFSYKALPTIRKFHKERAEIRAIIGPVGSGKTAAVSVEIGYRIPMMYWNRFGLNKTRWIILRNTYPMLIDSTQRTFFEWFPPILYGKYNKVEKFYSLSYTTLDFNGKSVRIEVEIMFRSCDRPEEVDKFRGYEITGYYVDEADEVNDDIKKVLKQRIGRYPSMNEWAVALRRKNMRLRNKSLKYIGEVMERNPKRYQTAFGIETSNPPSTESSIYWSFAWQTYVPGPKPEKAPLNGHVGFWQPERENEHNLRPGYYDRMAEAYYYAKDWIDRYIKGKPGIRLKGKAVYNNFSRQIHEAKANLIWGGDTLYRGWDNTGLHPACVIVQMPVPGQIQVLKEFWTERENIVTFAKRIVANCNKLFINAVYVDFADPAGWNQHSQKDGSLTSNSLLMEEECGIILEKSEQNFSARVNVVDNLMRMLVQGGEPALLVDPDCIGTINGFMGGYYYPRVASIPGEEVYSELPVKNKYSDVHDALQYVIIKLIGNFSTYSNQPSKGTDRPFDPLIAT</sequence>
<protein>
    <submittedName>
        <fullName evidence="1">Putative terminase</fullName>
    </submittedName>
</protein>
<accession>A0A6M3IHB3</accession>
<dbReference type="AlphaFoldDB" id="A0A6M3IHB3"/>
<gene>
    <name evidence="1" type="ORF">MM415B01794_0005</name>
</gene>
<evidence type="ECO:0000313" key="1">
    <source>
        <dbReference type="EMBL" id="QJA56775.1"/>
    </source>
</evidence>